<protein>
    <recommendedName>
        <fullName evidence="3">Transposase</fullName>
    </recommendedName>
</protein>
<dbReference type="RefSeq" id="WP_406794803.1">
    <property type="nucleotide sequence ID" value="NZ_JBJHZX010000079.1"/>
</dbReference>
<organism evidence="1 2">
    <name type="scientific">Candidatus Clostridium eludens</name>
    <dbReference type="NCBI Taxonomy" id="3381663"/>
    <lineage>
        <taxon>Bacteria</taxon>
        <taxon>Bacillati</taxon>
        <taxon>Bacillota</taxon>
        <taxon>Clostridia</taxon>
        <taxon>Eubacteriales</taxon>
        <taxon>Clostridiaceae</taxon>
        <taxon>Clostridium</taxon>
    </lineage>
</organism>
<name>A0ABW8SXB3_9CLOT</name>
<comment type="caution">
    <text evidence="1">The sequence shown here is derived from an EMBL/GenBank/DDBJ whole genome shotgun (WGS) entry which is preliminary data.</text>
</comment>
<reference evidence="1 2" key="1">
    <citation type="submission" date="2024-11" db="EMBL/GenBank/DDBJ databases">
        <authorList>
            <person name="Heng Y.C."/>
            <person name="Lim A.C.H."/>
            <person name="Lee J.K.Y."/>
            <person name="Kittelmann S."/>
        </authorList>
    </citation>
    <scope>NUCLEOTIDE SEQUENCE [LARGE SCALE GENOMIC DNA]</scope>
    <source>
        <strain evidence="1 2">WILCCON 0269</strain>
    </source>
</reference>
<dbReference type="Proteomes" id="UP001623660">
    <property type="component" value="Unassembled WGS sequence"/>
</dbReference>
<evidence type="ECO:0000313" key="2">
    <source>
        <dbReference type="Proteomes" id="UP001623660"/>
    </source>
</evidence>
<keyword evidence="2" id="KW-1185">Reference proteome</keyword>
<dbReference type="EMBL" id="JBJHZX010000079">
    <property type="protein sequence ID" value="MFL0198690.1"/>
    <property type="molecule type" value="Genomic_DNA"/>
</dbReference>
<sequence length="242" mass="28798">MINCNIERILDTYKSTVRQNRILRIKSGELKRTDPEWKQYIKNEFVRDRWIVIALYKRIDELLECKRIYDNDYIYFEKINDVVKRAEIYLQISEINKTIECISKHIANFGKFFIDILTLNILSEHDVCQLLNINCQTFQNRKRRYKNKFGEKNNLTLKIVSVTGAEYRYRKGKLKGIYDCYEYEMPVYWAVDECMLQEMDNNKEFGEAAGEIFKSIFSDVNTYSAVMDLEGNVIKVVEESSC</sequence>
<accession>A0ABW8SXB3</accession>
<gene>
    <name evidence="1" type="ORF">ACJDU8_24500</name>
</gene>
<evidence type="ECO:0008006" key="3">
    <source>
        <dbReference type="Google" id="ProtNLM"/>
    </source>
</evidence>
<evidence type="ECO:0000313" key="1">
    <source>
        <dbReference type="EMBL" id="MFL0198690.1"/>
    </source>
</evidence>
<proteinExistence type="predicted"/>